<dbReference type="Pfam" id="PF00202">
    <property type="entry name" value="Aminotran_3"/>
    <property type="match status" value="1"/>
</dbReference>
<keyword evidence="4" id="KW-0808">Transferase</keyword>
<dbReference type="NCBIfam" id="NF005682">
    <property type="entry name" value="PRK07480.1"/>
    <property type="match status" value="1"/>
</dbReference>
<dbReference type="InterPro" id="IPR015422">
    <property type="entry name" value="PyrdxlP-dep_Trfase_small"/>
</dbReference>
<keyword evidence="3" id="KW-0032">Aminotransferase</keyword>
<evidence type="ECO:0000256" key="5">
    <source>
        <dbReference type="ARBA" id="ARBA00022898"/>
    </source>
</evidence>
<dbReference type="SUPFAM" id="SSF53383">
    <property type="entry name" value="PLP-dependent transferases"/>
    <property type="match status" value="1"/>
</dbReference>
<dbReference type="STRING" id="89187.ISM_03380"/>
<evidence type="ECO:0008006" key="9">
    <source>
        <dbReference type="Google" id="ProtNLM"/>
    </source>
</evidence>
<dbReference type="InterPro" id="IPR015424">
    <property type="entry name" value="PyrdxlP-dep_Trfase"/>
</dbReference>
<dbReference type="GO" id="GO:0009102">
    <property type="term" value="P:biotin biosynthetic process"/>
    <property type="evidence" value="ECO:0007669"/>
    <property type="project" value="TreeGrafter"/>
</dbReference>
<sequence>MTQDKAQGGQNMSVNPNSIEARDVAYHMHSYTNARAHQENGPVVIDRGEGAYVFDSTGKKYFEAMSGLWSAGLGFGEERLVKAASNQMAKLPYYHNFNSKSHGPAIDLAEKLISIAPVPMSKVFYTNSGSEANDTVMKLIWYRSNAMGTPEKKKIISRQRGYHGVTIASASLTGLPNNHRSFDLPIANVLHTGSPHHYRDAQDGETEEAFASRRAEELEQMILAEGPETIAAFIGEPVMGAGGVIVPPATYWEKIQAVLRKYDILLIADEVICGFGRTGQMFGSQTFGIEPDILVMSKQITSTYFPLSAFMMNERVFEPIADETNKIGVLGHGFTGGGHPVGAAIALETLAIIEERDLVARAQEMGAHMQSRLRGLSDHPLVGEVRGVGMIAAVELVLDKAAKTGGETPGALGVQANRRLEAKGVISRNMMDAMAFCPPLISAQADLDFMVDALAETLDEMQAAM</sequence>
<keyword evidence="5 6" id="KW-0663">Pyridoxal phosphate</keyword>
<dbReference type="Gene3D" id="3.40.640.10">
    <property type="entry name" value="Type I PLP-dependent aspartate aminotransferase-like (Major domain)"/>
    <property type="match status" value="1"/>
</dbReference>
<reference evidence="7 8" key="1">
    <citation type="submission" date="2005-12" db="EMBL/GenBank/DDBJ databases">
        <authorList>
            <person name="Moran M.A."/>
            <person name="Ferriera S."/>
            <person name="Johnson J."/>
            <person name="Kravitz S."/>
            <person name="Halpern A."/>
            <person name="Remington K."/>
            <person name="Beeson K."/>
            <person name="Tran B."/>
            <person name="Rogers Y.-H."/>
            <person name="Friedman R."/>
            <person name="Venter J.C."/>
        </authorList>
    </citation>
    <scope>NUCLEOTIDE SEQUENCE [LARGE SCALE GENOMIC DNA]</scope>
    <source>
        <strain evidence="8">ATCC BAA-591 / DSM 15170 / ISM</strain>
    </source>
</reference>
<evidence type="ECO:0000256" key="1">
    <source>
        <dbReference type="ARBA" id="ARBA00001933"/>
    </source>
</evidence>
<dbReference type="InterPro" id="IPR015421">
    <property type="entry name" value="PyrdxlP-dep_Trfase_major"/>
</dbReference>
<dbReference type="PANTHER" id="PTHR42684:SF3">
    <property type="entry name" value="ADENOSYLMETHIONINE-8-AMINO-7-OXONONANOATE AMINOTRANSFERASE"/>
    <property type="match status" value="1"/>
</dbReference>
<evidence type="ECO:0000256" key="2">
    <source>
        <dbReference type="ARBA" id="ARBA00008954"/>
    </source>
</evidence>
<dbReference type="GO" id="GO:0004015">
    <property type="term" value="F:adenosylmethionine-8-amino-7-oxononanoate transaminase activity"/>
    <property type="evidence" value="ECO:0007669"/>
    <property type="project" value="TreeGrafter"/>
</dbReference>
<dbReference type="PROSITE" id="PS00600">
    <property type="entry name" value="AA_TRANSFER_CLASS_3"/>
    <property type="match status" value="1"/>
</dbReference>
<dbReference type="GO" id="GO:0009448">
    <property type="term" value="P:gamma-aminobutyric acid metabolic process"/>
    <property type="evidence" value="ECO:0007669"/>
    <property type="project" value="TreeGrafter"/>
</dbReference>
<dbReference type="PANTHER" id="PTHR42684">
    <property type="entry name" value="ADENOSYLMETHIONINE-8-AMINO-7-OXONONANOATE AMINOTRANSFERASE"/>
    <property type="match status" value="1"/>
</dbReference>
<dbReference type="Gene3D" id="3.90.1150.10">
    <property type="entry name" value="Aspartate Aminotransferase, domain 1"/>
    <property type="match status" value="1"/>
</dbReference>
<organism evidence="7 8">
    <name type="scientific">Roseovarius nubinhibens (strain ATCC BAA-591 / DSM 15170 / ISM)</name>
    <dbReference type="NCBI Taxonomy" id="89187"/>
    <lineage>
        <taxon>Bacteria</taxon>
        <taxon>Pseudomonadati</taxon>
        <taxon>Pseudomonadota</taxon>
        <taxon>Alphaproteobacteria</taxon>
        <taxon>Rhodobacterales</taxon>
        <taxon>Roseobacteraceae</taxon>
        <taxon>Roseovarius</taxon>
    </lineage>
</organism>
<dbReference type="FunFam" id="3.40.640.10:FF:000014">
    <property type="entry name" value="Adenosylmethionine-8-amino-7-oxononanoate aminotransferase, probable"/>
    <property type="match status" value="1"/>
</dbReference>
<dbReference type="HOGENOM" id="CLU_016922_4_1_5"/>
<gene>
    <name evidence="7" type="ORF">ISM_03380</name>
</gene>
<dbReference type="PIRSF" id="PIRSF000521">
    <property type="entry name" value="Transaminase_4ab_Lys_Orn"/>
    <property type="match status" value="1"/>
</dbReference>
<dbReference type="CDD" id="cd00610">
    <property type="entry name" value="OAT_like"/>
    <property type="match status" value="1"/>
</dbReference>
<comment type="caution">
    <text evidence="7">The sequence shown here is derived from an EMBL/GenBank/DDBJ whole genome shotgun (WGS) entry which is preliminary data.</text>
</comment>
<dbReference type="EMBL" id="AALY01000001">
    <property type="protein sequence ID" value="EAP77299.1"/>
    <property type="molecule type" value="Genomic_DNA"/>
</dbReference>
<dbReference type="AlphaFoldDB" id="A3SIW8"/>
<keyword evidence="8" id="KW-1185">Reference proteome</keyword>
<dbReference type="GO" id="GO:0030170">
    <property type="term" value="F:pyridoxal phosphate binding"/>
    <property type="evidence" value="ECO:0007669"/>
    <property type="project" value="InterPro"/>
</dbReference>
<dbReference type="NCBIfam" id="NF004767">
    <property type="entry name" value="PRK06105.1"/>
    <property type="match status" value="1"/>
</dbReference>
<evidence type="ECO:0000256" key="6">
    <source>
        <dbReference type="RuleBase" id="RU003560"/>
    </source>
</evidence>
<evidence type="ECO:0000256" key="4">
    <source>
        <dbReference type="ARBA" id="ARBA00022679"/>
    </source>
</evidence>
<dbReference type="InterPro" id="IPR049704">
    <property type="entry name" value="Aminotrans_3_PPA_site"/>
</dbReference>
<evidence type="ECO:0000256" key="3">
    <source>
        <dbReference type="ARBA" id="ARBA00022576"/>
    </source>
</evidence>
<evidence type="ECO:0000313" key="8">
    <source>
        <dbReference type="Proteomes" id="UP000005954"/>
    </source>
</evidence>
<name>A3SIW8_ROSNI</name>
<comment type="cofactor">
    <cofactor evidence="1">
        <name>pyridoxal 5'-phosphate</name>
        <dbReference type="ChEBI" id="CHEBI:597326"/>
    </cofactor>
</comment>
<comment type="similarity">
    <text evidence="2 6">Belongs to the class-III pyridoxal-phosphate-dependent aminotransferase family.</text>
</comment>
<evidence type="ECO:0000313" key="7">
    <source>
        <dbReference type="EMBL" id="EAP77299.1"/>
    </source>
</evidence>
<proteinExistence type="inferred from homology"/>
<dbReference type="InterPro" id="IPR005814">
    <property type="entry name" value="Aminotrans_3"/>
</dbReference>
<dbReference type="eggNOG" id="COG0161">
    <property type="taxonomic scope" value="Bacteria"/>
</dbReference>
<protein>
    <recommendedName>
        <fullName evidence="9">Aspartate aminotransferase family protein</fullName>
    </recommendedName>
</protein>
<dbReference type="Proteomes" id="UP000005954">
    <property type="component" value="Unassembled WGS sequence"/>
</dbReference>
<accession>A3SIW8</accession>